<evidence type="ECO:0000256" key="1">
    <source>
        <dbReference type="SAM" id="Phobius"/>
    </source>
</evidence>
<keyword evidence="1" id="KW-1133">Transmembrane helix</keyword>
<keyword evidence="1" id="KW-0812">Transmembrane</keyword>
<sequence>MSERSISKPLFIIIAIAIPLLIASVGVFFAFKSVLKNMQTSLKNNHHISFTVFANSFKDKEKFKEIMIDFYSMANMAEDIFPLDTTLKGREKALSDVKDIGVYYWNRNIEIIDSLNKLTHSKSVQPKIVVYKTYSTLNKEYYTLIYKALAEGSTKYDTELKAYETKISKLSKEIYIK</sequence>
<dbReference type="AlphaFoldDB" id="A0A443YJI9"/>
<keyword evidence="3" id="KW-1185">Reference proteome</keyword>
<dbReference type="OrthoDB" id="9778341at2"/>
<keyword evidence="1" id="KW-0472">Membrane</keyword>
<protein>
    <submittedName>
        <fullName evidence="2">Uncharacterized protein</fullName>
    </submittedName>
</protein>
<dbReference type="RefSeq" id="WP_128353409.1">
    <property type="nucleotide sequence ID" value="NZ_QMHN01000008.1"/>
</dbReference>
<evidence type="ECO:0000313" key="2">
    <source>
        <dbReference type="EMBL" id="RWU03929.1"/>
    </source>
</evidence>
<proteinExistence type="predicted"/>
<dbReference type="EMBL" id="SAYW01000008">
    <property type="protein sequence ID" value="RWU03929.1"/>
    <property type="molecule type" value="Genomic_DNA"/>
</dbReference>
<accession>A0A443YJI9</accession>
<evidence type="ECO:0000313" key="3">
    <source>
        <dbReference type="Proteomes" id="UP000284120"/>
    </source>
</evidence>
<dbReference type="Proteomes" id="UP000284120">
    <property type="component" value="Unassembled WGS sequence"/>
</dbReference>
<name>A0A443YJI9_9SPHI</name>
<organism evidence="2 3">
    <name type="scientific">Pedobacter chitinilyticus</name>
    <dbReference type="NCBI Taxonomy" id="2233776"/>
    <lineage>
        <taxon>Bacteria</taxon>
        <taxon>Pseudomonadati</taxon>
        <taxon>Bacteroidota</taxon>
        <taxon>Sphingobacteriia</taxon>
        <taxon>Sphingobacteriales</taxon>
        <taxon>Sphingobacteriaceae</taxon>
        <taxon>Pedobacter</taxon>
    </lineage>
</organism>
<gene>
    <name evidence="2" type="ORF">DPV69_19785</name>
</gene>
<comment type="caution">
    <text evidence="2">The sequence shown here is derived from an EMBL/GenBank/DDBJ whole genome shotgun (WGS) entry which is preliminary data.</text>
</comment>
<feature type="transmembrane region" description="Helical" evidence="1">
    <location>
        <begin position="12"/>
        <end position="31"/>
    </location>
</feature>
<reference evidence="2 3" key="1">
    <citation type="submission" date="2018-06" db="EMBL/GenBank/DDBJ databases">
        <title>Pedobacter endophyticus sp. nov., an endophytic bacterium isolated from a leaf of Triticum aestivum.</title>
        <authorList>
            <person name="Zhang L."/>
        </authorList>
    </citation>
    <scope>NUCLEOTIDE SEQUENCE [LARGE SCALE GENOMIC DNA]</scope>
    <source>
        <strain evidence="2 3">CM134L-2</strain>
    </source>
</reference>